<dbReference type="InterPro" id="IPR011993">
    <property type="entry name" value="PH-like_dom_sf"/>
</dbReference>
<dbReference type="Pfam" id="PF00169">
    <property type="entry name" value="PH"/>
    <property type="match status" value="2"/>
</dbReference>
<reference evidence="4" key="2">
    <citation type="submission" date="2010-04" db="EMBL/GenBank/DDBJ databases">
        <authorList>
            <person name="Buell R."/>
            <person name="Hamilton J."/>
            <person name="Hostetler J."/>
        </authorList>
    </citation>
    <scope>NUCLEOTIDE SEQUENCE [LARGE SCALE GENOMIC DNA]</scope>
    <source>
        <strain evidence="4">DAOM:BR144</strain>
    </source>
</reference>
<dbReference type="EnsemblProtists" id="PYU1_T009196">
    <property type="protein sequence ID" value="PYU1_T009196"/>
    <property type="gene ID" value="PYU1_G009178"/>
</dbReference>
<dbReference type="CDD" id="cd00821">
    <property type="entry name" value="PH"/>
    <property type="match status" value="2"/>
</dbReference>
<dbReference type="InterPro" id="IPR001849">
    <property type="entry name" value="PH_domain"/>
</dbReference>
<reference evidence="4" key="1">
    <citation type="journal article" date="2010" name="Genome Biol.">
        <title>Genome sequence of the necrotrophic plant pathogen Pythium ultimum reveals original pathogenicity mechanisms and effector repertoire.</title>
        <authorList>
            <person name="Levesque C.A."/>
            <person name="Brouwer H."/>
            <person name="Cano L."/>
            <person name="Hamilton J.P."/>
            <person name="Holt C."/>
            <person name="Huitema E."/>
            <person name="Raffaele S."/>
            <person name="Robideau G.P."/>
            <person name="Thines M."/>
            <person name="Win J."/>
            <person name="Zerillo M.M."/>
            <person name="Beakes G.W."/>
            <person name="Boore J.L."/>
            <person name="Busam D."/>
            <person name="Dumas B."/>
            <person name="Ferriera S."/>
            <person name="Fuerstenberg S.I."/>
            <person name="Gachon C.M."/>
            <person name="Gaulin E."/>
            <person name="Govers F."/>
            <person name="Grenville-Briggs L."/>
            <person name="Horner N."/>
            <person name="Hostetler J."/>
            <person name="Jiang R.H."/>
            <person name="Johnson J."/>
            <person name="Krajaejun T."/>
            <person name="Lin H."/>
            <person name="Meijer H.J."/>
            <person name="Moore B."/>
            <person name="Morris P."/>
            <person name="Phuntmart V."/>
            <person name="Puiu D."/>
            <person name="Shetty J."/>
            <person name="Stajich J.E."/>
            <person name="Tripathy S."/>
            <person name="Wawra S."/>
            <person name="van West P."/>
            <person name="Whitty B.R."/>
            <person name="Coutinho P.M."/>
            <person name="Henrissat B."/>
            <person name="Martin F."/>
            <person name="Thomas P.D."/>
            <person name="Tyler B.M."/>
            <person name="De Vries R.P."/>
            <person name="Kamoun S."/>
            <person name="Yandell M."/>
            <person name="Tisserat N."/>
            <person name="Buell C.R."/>
        </authorList>
    </citation>
    <scope>NUCLEOTIDE SEQUENCE</scope>
    <source>
        <strain evidence="4">DAOM:BR144</strain>
    </source>
</reference>
<feature type="region of interest" description="Disordered" evidence="1">
    <location>
        <begin position="21"/>
        <end position="62"/>
    </location>
</feature>
<dbReference type="PANTHER" id="PTHR14336">
    <property type="entry name" value="TANDEM PH DOMAIN CONTAINING PROTEIN"/>
    <property type="match status" value="1"/>
</dbReference>
<dbReference type="InterPro" id="IPR051707">
    <property type="entry name" value="PI-Interact_SigTrans_Reg"/>
</dbReference>
<organism evidence="3 4">
    <name type="scientific">Globisporangium ultimum (strain ATCC 200006 / CBS 805.95 / DAOM BR144)</name>
    <name type="common">Pythium ultimum</name>
    <dbReference type="NCBI Taxonomy" id="431595"/>
    <lineage>
        <taxon>Eukaryota</taxon>
        <taxon>Sar</taxon>
        <taxon>Stramenopiles</taxon>
        <taxon>Oomycota</taxon>
        <taxon>Peronosporomycetes</taxon>
        <taxon>Pythiales</taxon>
        <taxon>Pythiaceae</taxon>
        <taxon>Globisporangium</taxon>
    </lineage>
</organism>
<dbReference type="AlphaFoldDB" id="K3WW48"/>
<evidence type="ECO:0000259" key="2">
    <source>
        <dbReference type="PROSITE" id="PS50003"/>
    </source>
</evidence>
<name>K3WW48_GLOUD</name>
<proteinExistence type="predicted"/>
<dbReference type="STRING" id="431595.K3WW48"/>
<dbReference type="SUPFAM" id="SSF50729">
    <property type="entry name" value="PH domain-like"/>
    <property type="match status" value="2"/>
</dbReference>
<keyword evidence="4" id="KW-1185">Reference proteome</keyword>
<reference evidence="3" key="3">
    <citation type="submission" date="2015-02" db="UniProtKB">
        <authorList>
            <consortium name="EnsemblProtists"/>
        </authorList>
    </citation>
    <scope>IDENTIFICATION</scope>
    <source>
        <strain evidence="3">DAOM BR144</strain>
    </source>
</reference>
<dbReference type="InParanoid" id="K3WW48"/>
<feature type="domain" description="PH" evidence="2">
    <location>
        <begin position="87"/>
        <end position="190"/>
    </location>
</feature>
<dbReference type="Gene3D" id="2.30.29.30">
    <property type="entry name" value="Pleckstrin-homology domain (PH domain)/Phosphotyrosine-binding domain (PTB)"/>
    <property type="match status" value="2"/>
</dbReference>
<feature type="compositionally biased region" description="Polar residues" evidence="1">
    <location>
        <begin position="53"/>
        <end position="62"/>
    </location>
</feature>
<sequence length="336" mass="37591">MDSSRRTGAAAAPAFIDTSELSSLSGSRDSPVTCAEHPSITHESEESLDMSFRASQSQQRKGANQLTASTLSERLTMMNIPMQELKGTAYYGWLWKKGSSFKTWKKRFFLLHGRALTYYTQTCVIASDALGTQCLDVPAKGGLRVQRVELSDETKYGLKVTSTSGRILHIQAGDQDARMQWLEVLEEAPRRRLLESTVRSTLMSEYPSARLNTPFDETGSSDASSVEFQSSLSTMSSDDEGEFELSDKNGWLQIRGGMLLSWKKRYVTLVDGNITITSHRRSKRPQDKSYAVVSCTPYSSHQHAFCVRLDRHKELYMSASSEAEADAWIDAFKNCL</sequence>
<dbReference type="OMA" id="DVDASMW"/>
<protein>
    <recommendedName>
        <fullName evidence="2">PH domain-containing protein</fullName>
    </recommendedName>
</protein>
<dbReference type="EMBL" id="GL376632">
    <property type="status" value="NOT_ANNOTATED_CDS"/>
    <property type="molecule type" value="Genomic_DNA"/>
</dbReference>
<dbReference type="PROSITE" id="PS50003">
    <property type="entry name" value="PH_DOMAIN"/>
    <property type="match status" value="2"/>
</dbReference>
<feature type="domain" description="PH" evidence="2">
    <location>
        <begin position="245"/>
        <end position="336"/>
    </location>
</feature>
<evidence type="ECO:0000256" key="1">
    <source>
        <dbReference type="SAM" id="MobiDB-lite"/>
    </source>
</evidence>
<dbReference type="VEuPathDB" id="FungiDB:PYU1_G009178"/>
<dbReference type="SMART" id="SM00233">
    <property type="entry name" value="PH"/>
    <property type="match status" value="2"/>
</dbReference>
<evidence type="ECO:0000313" key="3">
    <source>
        <dbReference type="EnsemblProtists" id="PYU1_T009196"/>
    </source>
</evidence>
<dbReference type="eggNOG" id="ENOG502RYWC">
    <property type="taxonomic scope" value="Eukaryota"/>
</dbReference>
<accession>K3WW48</accession>
<dbReference type="HOGENOM" id="CLU_072714_0_0_1"/>
<dbReference type="Proteomes" id="UP000019132">
    <property type="component" value="Unassembled WGS sequence"/>
</dbReference>
<feature type="compositionally biased region" description="Low complexity" evidence="1">
    <location>
        <begin position="21"/>
        <end position="30"/>
    </location>
</feature>
<evidence type="ECO:0000313" key="4">
    <source>
        <dbReference type="Proteomes" id="UP000019132"/>
    </source>
</evidence>